<protein>
    <recommendedName>
        <fullName evidence="2">Phospholipid scramblase</fullName>
    </recommendedName>
</protein>
<evidence type="ECO:0000256" key="1">
    <source>
        <dbReference type="ARBA" id="ARBA00005350"/>
    </source>
</evidence>
<name>A0AA35XKF6_GEOBA</name>
<dbReference type="GO" id="GO:0005886">
    <property type="term" value="C:plasma membrane"/>
    <property type="evidence" value="ECO:0007669"/>
    <property type="project" value="TreeGrafter"/>
</dbReference>
<gene>
    <name evidence="3" type="ORF">GBAR_LOCUS30152</name>
</gene>
<dbReference type="PANTHER" id="PTHR23248">
    <property type="entry name" value="PHOSPHOLIPID SCRAMBLASE-RELATED"/>
    <property type="match status" value="1"/>
</dbReference>
<evidence type="ECO:0000256" key="2">
    <source>
        <dbReference type="RuleBase" id="RU363116"/>
    </source>
</evidence>
<dbReference type="EMBL" id="CASHTH010004263">
    <property type="protein sequence ID" value="CAI8055225.1"/>
    <property type="molecule type" value="Genomic_DNA"/>
</dbReference>
<keyword evidence="4" id="KW-1185">Reference proteome</keyword>
<dbReference type="PANTHER" id="PTHR23248:SF9">
    <property type="entry name" value="PHOSPHOLIPID SCRAMBLASE"/>
    <property type="match status" value="1"/>
</dbReference>
<dbReference type="AlphaFoldDB" id="A0AA35XKF6"/>
<dbReference type="SUPFAM" id="SSF54518">
    <property type="entry name" value="Tubby C-terminal domain-like"/>
    <property type="match status" value="1"/>
</dbReference>
<organism evidence="3 4">
    <name type="scientific">Geodia barretti</name>
    <name type="common">Barrett's horny sponge</name>
    <dbReference type="NCBI Taxonomy" id="519541"/>
    <lineage>
        <taxon>Eukaryota</taxon>
        <taxon>Metazoa</taxon>
        <taxon>Porifera</taxon>
        <taxon>Demospongiae</taxon>
        <taxon>Heteroscleromorpha</taxon>
        <taxon>Tetractinellida</taxon>
        <taxon>Astrophorina</taxon>
        <taxon>Geodiidae</taxon>
        <taxon>Geodia</taxon>
    </lineage>
</organism>
<comment type="function">
    <text evidence="2">May mediate accelerated ATP-independent bidirectional transbilayer migration of phospholipids upon binding calcium ions that results in a loss of phospholipid asymmetry in the plasma membrane.</text>
</comment>
<proteinExistence type="inferred from homology"/>
<dbReference type="InterPro" id="IPR005552">
    <property type="entry name" value="Scramblase"/>
</dbReference>
<keyword evidence="2" id="KW-0564">Palmitate</keyword>
<comment type="caution">
    <text evidence="3">The sequence shown here is derived from an EMBL/GenBank/DDBJ whole genome shotgun (WGS) entry which is preliminary data.</text>
</comment>
<keyword evidence="2" id="KW-0106">Calcium</keyword>
<comment type="cofactor">
    <cofactor evidence="2">
        <name>Ca(2+)</name>
        <dbReference type="ChEBI" id="CHEBI:29108"/>
    </cofactor>
</comment>
<reference evidence="3" key="1">
    <citation type="submission" date="2023-03" db="EMBL/GenBank/DDBJ databases">
        <authorList>
            <person name="Steffen K."/>
            <person name="Cardenas P."/>
        </authorList>
    </citation>
    <scope>NUCLEOTIDE SEQUENCE</scope>
</reference>
<evidence type="ECO:0000313" key="3">
    <source>
        <dbReference type="EMBL" id="CAI8055225.1"/>
    </source>
</evidence>
<dbReference type="GO" id="GO:0017128">
    <property type="term" value="F:phospholipid scramblase activity"/>
    <property type="evidence" value="ECO:0007669"/>
    <property type="project" value="InterPro"/>
</dbReference>
<comment type="similarity">
    <text evidence="1 2">Belongs to the phospholipid scramblase family.</text>
</comment>
<keyword evidence="2" id="KW-0449">Lipoprotein</keyword>
<evidence type="ECO:0000313" key="4">
    <source>
        <dbReference type="Proteomes" id="UP001174909"/>
    </source>
</evidence>
<dbReference type="InterPro" id="IPR025659">
    <property type="entry name" value="Tubby-like_C"/>
</dbReference>
<accession>A0AA35XKF6</accession>
<dbReference type="Pfam" id="PF03803">
    <property type="entry name" value="Scramblase"/>
    <property type="match status" value="1"/>
</dbReference>
<sequence length="210" mass="24065">MYRRHKHFREITVTDLTRYSELVIRQQVEQLEIFTPFETANRYSIHTSDGAQLMYAYEESGNMSRQFAGSHRALSMHVVDGNNNPVLNASRDFFWFRSHLRVSVDGSQIGTLNRLFGLGRKFSLVDASEREITQMTSGLFRPHTFIAKNASGGEMARVTKQWSGFGREMFTDADTFVVQFTDGSTDQEFRLLMLASAFAIDLDFFEGNND</sequence>
<dbReference type="Proteomes" id="UP001174909">
    <property type="component" value="Unassembled WGS sequence"/>
</dbReference>